<dbReference type="InterPro" id="IPR003886">
    <property type="entry name" value="NIDO_dom"/>
</dbReference>
<dbReference type="EMBL" id="NWSH01001195">
    <property type="protein sequence ID" value="PCG72162.1"/>
    <property type="molecule type" value="Genomic_DNA"/>
</dbReference>
<evidence type="ECO:0000313" key="19">
    <source>
        <dbReference type="EMBL" id="PCG72162.1"/>
    </source>
</evidence>
<evidence type="ECO:0000256" key="5">
    <source>
        <dbReference type="ARBA" id="ARBA00022729"/>
    </source>
</evidence>
<evidence type="ECO:0000259" key="17">
    <source>
        <dbReference type="PROSITE" id="PS50993"/>
    </source>
</evidence>
<dbReference type="InterPro" id="IPR000033">
    <property type="entry name" value="LDLR_classB_rpt"/>
</dbReference>
<feature type="domain" description="NIDO" evidence="18">
    <location>
        <begin position="91"/>
        <end position="243"/>
    </location>
</feature>
<feature type="compositionally biased region" description="Polar residues" evidence="14">
    <location>
        <begin position="804"/>
        <end position="843"/>
    </location>
</feature>
<dbReference type="SUPFAM" id="SSF57184">
    <property type="entry name" value="Growth factor receptor domain"/>
    <property type="match status" value="2"/>
</dbReference>
<evidence type="ECO:0000256" key="11">
    <source>
        <dbReference type="ARBA" id="ARBA00023180"/>
    </source>
</evidence>
<keyword evidence="3" id="KW-0272">Extracellular matrix</keyword>
<feature type="signal peptide" evidence="15">
    <location>
        <begin position="1"/>
        <end position="16"/>
    </location>
</feature>
<dbReference type="Gene3D" id="2.120.10.30">
    <property type="entry name" value="TolB, C-terminal domain"/>
    <property type="match status" value="1"/>
</dbReference>
<feature type="chain" id="PRO_5013240799" description="Nidogen" evidence="15">
    <location>
        <begin position="17"/>
        <end position="1476"/>
    </location>
</feature>
<keyword evidence="9" id="KW-0130">Cell adhesion</keyword>
<dbReference type="PROSITE" id="PS01186">
    <property type="entry name" value="EGF_2"/>
    <property type="match status" value="7"/>
</dbReference>
<organism evidence="19">
    <name type="scientific">Heliothis virescens</name>
    <name type="common">Tobacco budworm moth</name>
    <dbReference type="NCBI Taxonomy" id="7102"/>
    <lineage>
        <taxon>Eukaryota</taxon>
        <taxon>Metazoa</taxon>
        <taxon>Ecdysozoa</taxon>
        <taxon>Arthropoda</taxon>
        <taxon>Hexapoda</taxon>
        <taxon>Insecta</taxon>
        <taxon>Pterygota</taxon>
        <taxon>Neoptera</taxon>
        <taxon>Endopterygota</taxon>
        <taxon>Lepidoptera</taxon>
        <taxon>Glossata</taxon>
        <taxon>Ditrysia</taxon>
        <taxon>Noctuoidea</taxon>
        <taxon>Noctuidae</taxon>
        <taxon>Heliothinae</taxon>
        <taxon>Heliothis</taxon>
    </lineage>
</organism>
<dbReference type="Gene3D" id="2.40.155.10">
    <property type="entry name" value="Green fluorescent protein"/>
    <property type="match status" value="1"/>
</dbReference>
<feature type="region of interest" description="Disordered" evidence="14">
    <location>
        <begin position="747"/>
        <end position="917"/>
    </location>
</feature>
<feature type="compositionally biased region" description="Polar residues" evidence="14">
    <location>
        <begin position="894"/>
        <end position="912"/>
    </location>
</feature>
<feature type="domain" description="EGF-like" evidence="16">
    <location>
        <begin position="575"/>
        <end position="615"/>
    </location>
</feature>
<dbReference type="GO" id="GO:0007160">
    <property type="term" value="P:cell-matrix adhesion"/>
    <property type="evidence" value="ECO:0007669"/>
    <property type="project" value="InterPro"/>
</dbReference>
<dbReference type="SMART" id="SM00181">
    <property type="entry name" value="EGF"/>
    <property type="match status" value="11"/>
</dbReference>
<feature type="disulfide bond" evidence="12">
    <location>
        <begin position="1010"/>
        <end position="1027"/>
    </location>
</feature>
<dbReference type="SMART" id="SM00135">
    <property type="entry name" value="LY"/>
    <property type="match status" value="5"/>
</dbReference>
<dbReference type="GO" id="GO:0017147">
    <property type="term" value="F:Wnt-protein binding"/>
    <property type="evidence" value="ECO:0007669"/>
    <property type="project" value="TreeGrafter"/>
</dbReference>
<evidence type="ECO:0000259" key="18">
    <source>
        <dbReference type="PROSITE" id="PS51220"/>
    </source>
</evidence>
<keyword evidence="5 15" id="KW-0732">Signal</keyword>
<dbReference type="SMART" id="SM00682">
    <property type="entry name" value="G2F"/>
    <property type="match status" value="1"/>
</dbReference>
<evidence type="ECO:0000256" key="9">
    <source>
        <dbReference type="ARBA" id="ARBA00022889"/>
    </source>
</evidence>
<feature type="compositionally biased region" description="Low complexity" evidence="14">
    <location>
        <begin position="776"/>
        <end position="791"/>
    </location>
</feature>
<feature type="disulfide bond" evidence="12">
    <location>
        <begin position="1053"/>
        <end position="1070"/>
    </location>
</feature>
<dbReference type="InterPro" id="IPR000152">
    <property type="entry name" value="EGF-type_Asp/Asn_hydroxyl_site"/>
</dbReference>
<keyword evidence="4 12" id="KW-0245">EGF-like domain</keyword>
<keyword evidence="10 12" id="KW-1015">Disulfide bond</keyword>
<evidence type="ECO:0000256" key="14">
    <source>
        <dbReference type="SAM" id="MobiDB-lite"/>
    </source>
</evidence>
<comment type="caution">
    <text evidence="19">The sequence shown here is derived from an EMBL/GenBank/DDBJ whole genome shotgun (WGS) entry which is preliminary data.</text>
</comment>
<feature type="domain" description="EGF-like" evidence="16">
    <location>
        <begin position="616"/>
        <end position="655"/>
    </location>
</feature>
<dbReference type="PANTHER" id="PTHR46513:SF13">
    <property type="entry name" value="EGF-LIKE DOMAIN-CONTAINING PROTEIN"/>
    <property type="match status" value="1"/>
</dbReference>
<feature type="domain" description="Nidogen G2 beta-barrel" evidence="17">
    <location>
        <begin position="310"/>
        <end position="535"/>
    </location>
</feature>
<dbReference type="STRING" id="7102.A0A2A4JL72"/>
<evidence type="ECO:0000259" key="16">
    <source>
        <dbReference type="PROSITE" id="PS50026"/>
    </source>
</evidence>
<dbReference type="InterPro" id="IPR018097">
    <property type="entry name" value="EGF_Ca-bd_CS"/>
</dbReference>
<evidence type="ECO:0008006" key="20">
    <source>
        <dbReference type="Google" id="ProtNLM"/>
    </source>
</evidence>
<dbReference type="PROSITE" id="PS51220">
    <property type="entry name" value="NIDO"/>
    <property type="match status" value="1"/>
</dbReference>
<reference evidence="19" key="1">
    <citation type="submission" date="2017-09" db="EMBL/GenBank/DDBJ databases">
        <title>Contemporary evolution of a Lepidopteran species, Heliothis virescens, in response to modern agricultural practices.</title>
        <authorList>
            <person name="Fritz M.L."/>
            <person name="Deyonke A.M."/>
            <person name="Papanicolaou A."/>
            <person name="Micinski S."/>
            <person name="Westbrook J."/>
            <person name="Gould F."/>
        </authorList>
    </citation>
    <scope>NUCLEOTIDE SEQUENCE [LARGE SCALE GENOMIC DNA]</scope>
    <source>
        <strain evidence="19">HvINT-</strain>
        <tissue evidence="19">Whole body</tissue>
    </source>
</reference>
<dbReference type="GO" id="GO:0042813">
    <property type="term" value="F:Wnt receptor activity"/>
    <property type="evidence" value="ECO:0007669"/>
    <property type="project" value="TreeGrafter"/>
</dbReference>
<dbReference type="FunFam" id="2.10.25.10:FF:000038">
    <property type="entry name" value="Fibrillin 2"/>
    <property type="match status" value="1"/>
</dbReference>
<gene>
    <name evidence="19" type="ORF">B5V51_1095</name>
</gene>
<feature type="compositionally biased region" description="Low complexity" evidence="14">
    <location>
        <begin position="844"/>
        <end position="864"/>
    </location>
</feature>
<evidence type="ECO:0000256" key="4">
    <source>
        <dbReference type="ARBA" id="ARBA00022536"/>
    </source>
</evidence>
<feature type="compositionally biased region" description="Low complexity" evidence="14">
    <location>
        <begin position="879"/>
        <end position="893"/>
    </location>
</feature>
<dbReference type="GO" id="GO:0005604">
    <property type="term" value="C:basement membrane"/>
    <property type="evidence" value="ECO:0007669"/>
    <property type="project" value="UniProtKB-SubCell"/>
</dbReference>
<dbReference type="InterPro" id="IPR009030">
    <property type="entry name" value="Growth_fac_rcpt_cys_sf"/>
</dbReference>
<sequence>MWTCAGLLALIACAGAVTRDQFYPHGLGIDENLPRGAEVASPEITLKVPVKFYGETYDTIFVNNYGVLTFRADIPSFLNIEFPLPYPSIAAFYTNIDTTDAGAVFYRESNEPHVLSKAEESVENNYHDYYDFKPTSVFIATWEDVTYSSNGVPNDRRNRFQAAIISNGTESFVEFLYPERDIQWIQKETQVLSLPDAKAQAGFVSEDGRIYTLRGSGSHQIRNIVAWSNVQEPGRYVFRIGDIPAEGNVAVPDQYNQNEVEIEEETKTCAQSGPSVCHIQARCVDYQAGICCECGEGFYGNGKSCIKDDVPLRVHGKINGVINNVNLNDVDIQAYVVVADGRAYTALSLVPGGLGSSLQLLHVLGGVVGWLFAKPSGTAKNGYQLTGSWFNHTADVWFPASGDRVTINQEYLGHDVFDQITVETDVRGSLPVILLGTKLEITDYEEQYTLVEPGHIRSESTRTFKNKITGEKYEQRVSQSFFFNTCRFAPPPPEFNTPSTLKVSKNYLGYETRENIVRYGMSNKIFPLGEENPCIQGRNSCGPHSTCVVQGNNFACVCETGFTNIYQNDALICVDVDECAAGTHNCDSNAECYNHDGGFQCRCRQGFLGNGVTCKPIPTCQTKNCDVNARCIENPGEEPICACNPGYNGDGQYCYPNYDETPCGRPCGSPYASCVFVDNSYTCQCNSGYSGDGQTCTEIPRPSQPYNIEADYNETFVLPNCDAFSCTCPPGYSDYRDELNNQLCRLEDESAPPEPPQNNSQSLTYPYYDPSDPFNQTPTDTSYTTATQATYPPQPTYPPATDSSQGFTDQDPSYQKPSENEYQPPTGNEYPASSDNNYEYTSVNQYSPSPDNNNNQQPDHNYQQTLDENYPSPPPNQYQPPANNNYPEPNNQQTSEYQPNSPEYPPQTTDNNDPLIRCEEDADCPPNAVCSYTSADASGDWEGKHCVCPEGYEGDAFECIERTSSSCACGPNAHCITTRTEELICVCDLGYHGDGYSCRPNFSCKNNSDCEYNAECRPDENSNEYICQCVKGYMKDQNDACIPDAQLCNGASCTEHSSCLYDSELDLNYCHCDEGYTGDGISQCVPEGHTCDVANDCNVNAICTFVDITYQCVCRDGFNGDGYTCIPEATCRNDPNMCDLHASCLKRHDVYSCECNAGYNGNGSHCTLNPRKAGNFLVASDGASVYRVPFQVTPRNFATPFNSAISQIAVGVDVDCEVGKIYWGDVVSFAIKTAAYDGSDSGYFLSEGVKSPEGIAVDWSSRNIFWTDSRKLTIEVANLDTKARKVLFAVDNISNPRGIAVHPRRGKIFWSDWKRTNPKIEWANMDGSQRGVFLDKTDVALPNSLAIDWLRDRLCYADAGLASIICVSIDTQEKETIAANCPYPFGLAVNGNTFYWTDWKTLKIESYDLDTQIRSQVPIATASRRLYSIAVAPDVCPQEQSICAYRNGGCAVDQLCLPDGHNGRTCVDADKTLSRR</sequence>
<keyword evidence="6" id="KW-0677">Repeat</keyword>
<dbReference type="InterPro" id="IPR009017">
    <property type="entry name" value="GFP"/>
</dbReference>
<keyword evidence="11" id="KW-0325">Glycoprotein</keyword>
<name>A0A2A4JL72_HELVI</name>
<accession>A0A2A4JL72</accession>
<comment type="subcellular location">
    <subcellularLocation>
        <location evidence="1">Secreted</location>
        <location evidence="1">Extracellular space</location>
        <location evidence="1">Extracellular matrix</location>
        <location evidence="1">Basement membrane</location>
    </subcellularLocation>
</comment>
<dbReference type="GO" id="GO:0005509">
    <property type="term" value="F:calcium ion binding"/>
    <property type="evidence" value="ECO:0007669"/>
    <property type="project" value="InterPro"/>
</dbReference>
<feature type="repeat" description="LDL-receptor class B" evidence="13">
    <location>
        <begin position="1306"/>
        <end position="1351"/>
    </location>
</feature>
<keyword evidence="7" id="KW-0106">Calcium</keyword>
<dbReference type="InterPro" id="IPR050778">
    <property type="entry name" value="Cueball_EGF_LRP_Nidogen"/>
</dbReference>
<evidence type="ECO:0000256" key="8">
    <source>
        <dbReference type="ARBA" id="ARBA00022869"/>
    </source>
</evidence>
<dbReference type="Pfam" id="PF00058">
    <property type="entry name" value="Ldl_recept_b"/>
    <property type="match status" value="2"/>
</dbReference>
<dbReference type="PROSITE" id="PS51120">
    <property type="entry name" value="LDLRB"/>
    <property type="match status" value="3"/>
</dbReference>
<feature type="repeat" description="LDL-receptor class B" evidence="13">
    <location>
        <begin position="1262"/>
        <end position="1305"/>
    </location>
</feature>
<dbReference type="FunFam" id="2.120.10.30:FF:000241">
    <property type="entry name" value="Low-density lipoprotein receptor-related protein 6"/>
    <property type="match status" value="1"/>
</dbReference>
<dbReference type="InterPro" id="IPR006605">
    <property type="entry name" value="G2_nidogen/fibulin_G2F"/>
</dbReference>
<proteinExistence type="predicted"/>
<feature type="domain" description="EGF-like" evidence="16">
    <location>
        <begin position="659"/>
        <end position="697"/>
    </location>
</feature>
<evidence type="ECO:0000256" key="13">
    <source>
        <dbReference type="PROSITE-ProRule" id="PRU00461"/>
    </source>
</evidence>
<dbReference type="Gene3D" id="2.10.25.10">
    <property type="entry name" value="Laminin"/>
    <property type="match status" value="6"/>
</dbReference>
<dbReference type="SUPFAM" id="SSF63825">
    <property type="entry name" value="YWTD domain"/>
    <property type="match status" value="1"/>
</dbReference>
<dbReference type="InterPro" id="IPR011042">
    <property type="entry name" value="6-blade_b-propeller_TolB-like"/>
</dbReference>
<feature type="domain" description="EGF-like" evidence="16">
    <location>
        <begin position="1087"/>
        <end position="1126"/>
    </location>
</feature>
<dbReference type="Pfam" id="PF06119">
    <property type="entry name" value="NIDO"/>
    <property type="match status" value="1"/>
</dbReference>
<evidence type="ECO:0000256" key="10">
    <source>
        <dbReference type="ARBA" id="ARBA00023157"/>
    </source>
</evidence>
<dbReference type="InterPro" id="IPR001881">
    <property type="entry name" value="EGF-like_Ca-bd_dom"/>
</dbReference>
<dbReference type="InterPro" id="IPR000742">
    <property type="entry name" value="EGF"/>
</dbReference>
<evidence type="ECO:0000256" key="15">
    <source>
        <dbReference type="SAM" id="SignalP"/>
    </source>
</evidence>
<dbReference type="PROSITE" id="PS50026">
    <property type="entry name" value="EGF_3"/>
    <property type="match status" value="9"/>
</dbReference>
<dbReference type="PANTHER" id="PTHR46513">
    <property type="entry name" value="VITELLOGENIN RECEPTOR-LIKE PROTEIN-RELATED-RELATED"/>
    <property type="match status" value="1"/>
</dbReference>
<dbReference type="GO" id="GO:0060070">
    <property type="term" value="P:canonical Wnt signaling pathway"/>
    <property type="evidence" value="ECO:0007669"/>
    <property type="project" value="TreeGrafter"/>
</dbReference>
<evidence type="ECO:0000256" key="2">
    <source>
        <dbReference type="ARBA" id="ARBA00022525"/>
    </source>
</evidence>
<feature type="repeat" description="LDL-receptor class B" evidence="13">
    <location>
        <begin position="1219"/>
        <end position="1261"/>
    </location>
</feature>
<feature type="domain" description="EGF-like" evidence="16">
    <location>
        <begin position="1044"/>
        <end position="1085"/>
    </location>
</feature>
<evidence type="ECO:0000256" key="12">
    <source>
        <dbReference type="PROSITE-ProRule" id="PRU00076"/>
    </source>
</evidence>
<dbReference type="Pfam" id="PF07645">
    <property type="entry name" value="EGF_CA"/>
    <property type="match status" value="1"/>
</dbReference>
<comment type="caution">
    <text evidence="12">Lacks conserved residue(s) required for the propagation of feature annotation.</text>
</comment>
<dbReference type="PROSITE" id="PS50993">
    <property type="entry name" value="NIDOGEN_G2"/>
    <property type="match status" value="1"/>
</dbReference>
<evidence type="ECO:0000256" key="7">
    <source>
        <dbReference type="ARBA" id="ARBA00022837"/>
    </source>
</evidence>
<dbReference type="SMART" id="SM00179">
    <property type="entry name" value="EGF_CA"/>
    <property type="match status" value="3"/>
</dbReference>
<feature type="domain" description="EGF-like" evidence="16">
    <location>
        <begin position="914"/>
        <end position="958"/>
    </location>
</feature>
<keyword evidence="8" id="KW-0084">Basement membrane</keyword>
<evidence type="ECO:0000256" key="1">
    <source>
        <dbReference type="ARBA" id="ARBA00004302"/>
    </source>
</evidence>
<protein>
    <recommendedName>
        <fullName evidence="20">Nidogen</fullName>
    </recommendedName>
</protein>
<feature type="domain" description="EGF-like" evidence="16">
    <location>
        <begin position="530"/>
        <end position="568"/>
    </location>
</feature>
<dbReference type="Gene3D" id="2.90.20.10">
    <property type="entry name" value="Plasmodium vivax P25 domain"/>
    <property type="match status" value="1"/>
</dbReference>
<dbReference type="SMART" id="SM00539">
    <property type="entry name" value="NIDO"/>
    <property type="match status" value="1"/>
</dbReference>
<dbReference type="PROSITE" id="PS01187">
    <property type="entry name" value="EGF_CA"/>
    <property type="match status" value="1"/>
</dbReference>
<dbReference type="CDD" id="cd00054">
    <property type="entry name" value="EGF_CA"/>
    <property type="match status" value="1"/>
</dbReference>
<evidence type="ECO:0000256" key="3">
    <source>
        <dbReference type="ARBA" id="ARBA00022530"/>
    </source>
</evidence>
<dbReference type="SUPFAM" id="SSF54511">
    <property type="entry name" value="GFP-like"/>
    <property type="match status" value="1"/>
</dbReference>
<feature type="domain" description="EGF-like" evidence="16">
    <location>
        <begin position="1127"/>
        <end position="1167"/>
    </location>
</feature>
<keyword evidence="2" id="KW-0964">Secreted</keyword>
<feature type="domain" description="EGF-like" evidence="16">
    <location>
        <begin position="1000"/>
        <end position="1039"/>
    </location>
</feature>
<dbReference type="Pfam" id="PF07474">
    <property type="entry name" value="G2F"/>
    <property type="match status" value="1"/>
</dbReference>
<dbReference type="PROSITE" id="PS00010">
    <property type="entry name" value="ASX_HYDROXYL"/>
    <property type="match status" value="1"/>
</dbReference>
<dbReference type="InterPro" id="IPR049883">
    <property type="entry name" value="NOTCH1_EGF-like"/>
</dbReference>
<evidence type="ECO:0000256" key="6">
    <source>
        <dbReference type="ARBA" id="ARBA00022737"/>
    </source>
</evidence>
<dbReference type="GO" id="GO:0005886">
    <property type="term" value="C:plasma membrane"/>
    <property type="evidence" value="ECO:0007669"/>
    <property type="project" value="TreeGrafter"/>
</dbReference>